<name>A0A0M3JL59_ANISI</name>
<dbReference type="WBParaSite" id="ASIM_0000838701-mRNA-1">
    <property type="protein sequence ID" value="ASIM_0000838701-mRNA-1"/>
    <property type="gene ID" value="ASIM_0000838701"/>
</dbReference>
<sequence length="45" mass="5277">LNGKDLCGERVILEFSRRGPRGRGGMYDRYPPPRRESRSDSRNIR</sequence>
<evidence type="ECO:0000256" key="1">
    <source>
        <dbReference type="SAM" id="MobiDB-lite"/>
    </source>
</evidence>
<organism evidence="3">
    <name type="scientific">Anisakis simplex</name>
    <name type="common">Herring worm</name>
    <dbReference type="NCBI Taxonomy" id="6269"/>
    <lineage>
        <taxon>Eukaryota</taxon>
        <taxon>Metazoa</taxon>
        <taxon>Ecdysozoa</taxon>
        <taxon>Nematoda</taxon>
        <taxon>Chromadorea</taxon>
        <taxon>Rhabditida</taxon>
        <taxon>Spirurina</taxon>
        <taxon>Ascaridomorpha</taxon>
        <taxon>Ascaridoidea</taxon>
        <taxon>Anisakidae</taxon>
        <taxon>Anisakis</taxon>
        <taxon>Anisakis simplex complex</taxon>
    </lineage>
</organism>
<proteinExistence type="predicted"/>
<dbReference type="WBParaSite" id="ASIM_0000755101-mRNA-1">
    <property type="protein sequence ID" value="ASIM_0000755101-mRNA-1"/>
    <property type="gene ID" value="ASIM_0000755101"/>
</dbReference>
<reference evidence="2 3" key="1">
    <citation type="submission" date="2017-02" db="UniProtKB">
        <authorList>
            <consortium name="WormBaseParasite"/>
        </authorList>
    </citation>
    <scope>IDENTIFICATION</scope>
</reference>
<dbReference type="AlphaFoldDB" id="A0A0M3JL59"/>
<evidence type="ECO:0000313" key="2">
    <source>
        <dbReference type="WBParaSite" id="ASIM_0000755101-mRNA-1"/>
    </source>
</evidence>
<feature type="compositionally biased region" description="Basic and acidic residues" evidence="1">
    <location>
        <begin position="31"/>
        <end position="45"/>
    </location>
</feature>
<protein>
    <submittedName>
        <fullName evidence="2 3">RRM domain-containing protein</fullName>
    </submittedName>
</protein>
<accession>A0A0M3JL59</accession>
<feature type="region of interest" description="Disordered" evidence="1">
    <location>
        <begin position="17"/>
        <end position="45"/>
    </location>
</feature>
<evidence type="ECO:0000313" key="3">
    <source>
        <dbReference type="WBParaSite" id="ASIM_0000838701-mRNA-1"/>
    </source>
</evidence>